<sequence>MHETASTATARQGKAATPQWQRYHHKTQASTRVPEVENQMPPTPSEVVKRHTKFTNRHTAQHTVLSQASEATQAHTTAPTARDNTGPTVGDSPLETHKRNMRKADNIKRTKTTSAPKTTKHRASTLPHREQRSTVTP</sequence>
<dbReference type="Proteomes" id="UP000652761">
    <property type="component" value="Unassembled WGS sequence"/>
</dbReference>
<feature type="region of interest" description="Disordered" evidence="1">
    <location>
        <begin position="1"/>
        <end position="137"/>
    </location>
</feature>
<evidence type="ECO:0000256" key="1">
    <source>
        <dbReference type="SAM" id="MobiDB-lite"/>
    </source>
</evidence>
<evidence type="ECO:0000313" key="2">
    <source>
        <dbReference type="EMBL" id="MQM11734.1"/>
    </source>
</evidence>
<feature type="compositionally biased region" description="Polar residues" evidence="1">
    <location>
        <begin position="1"/>
        <end position="10"/>
    </location>
</feature>
<feature type="compositionally biased region" description="Basic residues" evidence="1">
    <location>
        <begin position="50"/>
        <end position="60"/>
    </location>
</feature>
<proteinExistence type="predicted"/>
<protein>
    <submittedName>
        <fullName evidence="2">Uncharacterized protein</fullName>
    </submittedName>
</protein>
<dbReference type="EMBL" id="NMUH01005077">
    <property type="protein sequence ID" value="MQM11734.1"/>
    <property type="molecule type" value="Genomic_DNA"/>
</dbReference>
<name>A0A843X3L4_COLES</name>
<feature type="compositionally biased region" description="Basic and acidic residues" evidence="1">
    <location>
        <begin position="94"/>
        <end position="108"/>
    </location>
</feature>
<dbReference type="AlphaFoldDB" id="A0A843X3L4"/>
<comment type="caution">
    <text evidence="2">The sequence shown here is derived from an EMBL/GenBank/DDBJ whole genome shotgun (WGS) entry which is preliminary data.</text>
</comment>
<gene>
    <name evidence="2" type="ORF">Taro_044642</name>
</gene>
<accession>A0A843X3L4</accession>
<evidence type="ECO:0000313" key="3">
    <source>
        <dbReference type="Proteomes" id="UP000652761"/>
    </source>
</evidence>
<feature type="compositionally biased region" description="Polar residues" evidence="1">
    <location>
        <begin position="61"/>
        <end position="87"/>
    </location>
</feature>
<keyword evidence="3" id="KW-1185">Reference proteome</keyword>
<organism evidence="2 3">
    <name type="scientific">Colocasia esculenta</name>
    <name type="common">Wild taro</name>
    <name type="synonym">Arum esculentum</name>
    <dbReference type="NCBI Taxonomy" id="4460"/>
    <lineage>
        <taxon>Eukaryota</taxon>
        <taxon>Viridiplantae</taxon>
        <taxon>Streptophyta</taxon>
        <taxon>Embryophyta</taxon>
        <taxon>Tracheophyta</taxon>
        <taxon>Spermatophyta</taxon>
        <taxon>Magnoliopsida</taxon>
        <taxon>Liliopsida</taxon>
        <taxon>Araceae</taxon>
        <taxon>Aroideae</taxon>
        <taxon>Colocasieae</taxon>
        <taxon>Colocasia</taxon>
    </lineage>
</organism>
<feature type="compositionally biased region" description="Basic and acidic residues" evidence="1">
    <location>
        <begin position="127"/>
        <end position="137"/>
    </location>
</feature>
<reference evidence="2" key="1">
    <citation type="submission" date="2017-07" db="EMBL/GenBank/DDBJ databases">
        <title>Taro Niue Genome Assembly and Annotation.</title>
        <authorList>
            <person name="Atibalentja N."/>
            <person name="Keating K."/>
            <person name="Fields C.J."/>
        </authorList>
    </citation>
    <scope>NUCLEOTIDE SEQUENCE</scope>
    <source>
        <strain evidence="2">Niue_2</strain>
        <tissue evidence="2">Leaf</tissue>
    </source>
</reference>